<dbReference type="OrthoDB" id="9766486at2"/>
<evidence type="ECO:0000313" key="3">
    <source>
        <dbReference type="EMBL" id="ANB75708.1"/>
    </source>
</evidence>
<keyword evidence="4" id="KW-1185">Reference proteome</keyword>
<keyword evidence="3" id="KW-0436">Ligase</keyword>
<dbReference type="InterPro" id="IPR045851">
    <property type="entry name" value="AMP-bd_C_sf"/>
</dbReference>
<dbReference type="Gene3D" id="3.40.50.12780">
    <property type="entry name" value="N-terminal domain of ligase-like"/>
    <property type="match status" value="1"/>
</dbReference>
<dbReference type="KEGG" id="buz:AYM40_25675"/>
<protein>
    <submittedName>
        <fullName evidence="3">4-coumarate--CoA ligase</fullName>
    </submittedName>
</protein>
<dbReference type="InterPro" id="IPR050237">
    <property type="entry name" value="ATP-dep_AMP-bd_enzyme"/>
</dbReference>
<proteinExistence type="predicted"/>
<dbReference type="SUPFAM" id="SSF56801">
    <property type="entry name" value="Acetyl-CoA synthetase-like"/>
    <property type="match status" value="1"/>
</dbReference>
<name>A0A160FSU0_9BURK</name>
<dbReference type="Pfam" id="PF00501">
    <property type="entry name" value="AMP-binding"/>
    <property type="match status" value="1"/>
</dbReference>
<dbReference type="InterPro" id="IPR025110">
    <property type="entry name" value="AMP-bd_C"/>
</dbReference>
<dbReference type="PANTHER" id="PTHR43767">
    <property type="entry name" value="LONG-CHAIN-FATTY-ACID--COA LIGASE"/>
    <property type="match status" value="1"/>
</dbReference>
<dbReference type="EMBL" id="CP014579">
    <property type="protein sequence ID" value="ANB75708.1"/>
    <property type="molecule type" value="Genomic_DNA"/>
</dbReference>
<dbReference type="InterPro" id="IPR042099">
    <property type="entry name" value="ANL_N_sf"/>
</dbReference>
<dbReference type="AlphaFoldDB" id="A0A160FSU0"/>
<dbReference type="Proteomes" id="UP000076852">
    <property type="component" value="Chromosome 2"/>
</dbReference>
<dbReference type="InterPro" id="IPR000873">
    <property type="entry name" value="AMP-dep_synth/lig_dom"/>
</dbReference>
<accession>A0A160FSU0</accession>
<evidence type="ECO:0000313" key="4">
    <source>
        <dbReference type="Proteomes" id="UP000076852"/>
    </source>
</evidence>
<feature type="domain" description="AMP-dependent synthetase/ligase" evidence="1">
    <location>
        <begin position="20"/>
        <end position="373"/>
    </location>
</feature>
<sequence>MTWLEALLDEPFVCITDMLHRFAKERAEHAALICDGEVVTYAALNARVDRFAAALQRDGIRPCDAIALCAAASVEYAVAFLGALRAGAVVAPLAPSSSAASLVGMIGNSSARLLFLDADVKRLLEPVAAEISAIPVALDAHSGSTALEAWLAPEGATPEAVTIDPAWPFNIIYSSGTTGTPKGIVQSHGMRWAYAVRSIQRGYGPDAATLISTPLYSNTTLVSFMPALTFGGTVVLMPKFDAARYLDLAQQYRVTHTMLVPVQYQRLMAHPDFDRYDLSSFQAKFCTSAPFAASVKADVVRRWPGKLTEYYGMTEGGGSCQLEADEFPTKLHTVGKPVEGHDIRLIDELGNEVAAGEVGEIVGHSPAMMTGYYRQPDKTAEAEWYDPSGKRFIRTGDMGRFDSDGFLTLLDRKKDMIISGGFNVYPSDLEAELRSHPDVADVAVVGAQSEQWGETPVAFVVRQANASIEVDTLLAWVNARLGKMQRLAALTFIDTLPRSPIGKVLKRELREQYYPAAR</sequence>
<dbReference type="PROSITE" id="PS00455">
    <property type="entry name" value="AMP_BINDING"/>
    <property type="match status" value="1"/>
</dbReference>
<feature type="domain" description="AMP-binding enzyme C-terminal" evidence="2">
    <location>
        <begin position="429"/>
        <end position="503"/>
    </location>
</feature>
<evidence type="ECO:0000259" key="1">
    <source>
        <dbReference type="Pfam" id="PF00501"/>
    </source>
</evidence>
<dbReference type="GO" id="GO:0016878">
    <property type="term" value="F:acid-thiol ligase activity"/>
    <property type="evidence" value="ECO:0007669"/>
    <property type="project" value="UniProtKB-ARBA"/>
</dbReference>
<gene>
    <name evidence="3" type="ORF">AYM40_25675</name>
</gene>
<dbReference type="Pfam" id="PF13193">
    <property type="entry name" value="AMP-binding_C"/>
    <property type="match status" value="1"/>
</dbReference>
<reference evidence="3 4" key="1">
    <citation type="journal article" date="2016" name="Gene">
        <title>PacBio SMRT assembly of a complex multi-replicon genome reveals chlorocatechol degradative operon in a region of genome plasticity.</title>
        <authorList>
            <person name="Ricker N."/>
            <person name="Shen S.Y."/>
            <person name="Goordial J."/>
            <person name="Jin S."/>
            <person name="Fulthorpe R.R."/>
        </authorList>
    </citation>
    <scope>NUCLEOTIDE SEQUENCE [LARGE SCALE GENOMIC DNA]</scope>
    <source>
        <strain evidence="3 4">OLGA172</strain>
    </source>
</reference>
<dbReference type="PANTHER" id="PTHR43767:SF1">
    <property type="entry name" value="NONRIBOSOMAL PEPTIDE SYNTHASE PES1 (EUROFUNG)-RELATED"/>
    <property type="match status" value="1"/>
</dbReference>
<dbReference type="RefSeq" id="WP_063498987.1">
    <property type="nucleotide sequence ID" value="NZ_CP014579.1"/>
</dbReference>
<organism evidence="3 4">
    <name type="scientific">Paraburkholderia phytofirmans OLGA172</name>
    <dbReference type="NCBI Taxonomy" id="1417228"/>
    <lineage>
        <taxon>Bacteria</taxon>
        <taxon>Pseudomonadati</taxon>
        <taxon>Pseudomonadota</taxon>
        <taxon>Betaproteobacteria</taxon>
        <taxon>Burkholderiales</taxon>
        <taxon>Burkholderiaceae</taxon>
        <taxon>Paraburkholderia</taxon>
    </lineage>
</organism>
<dbReference type="Gene3D" id="3.30.300.30">
    <property type="match status" value="1"/>
</dbReference>
<dbReference type="STRING" id="1804984.AYM40_25675"/>
<dbReference type="InterPro" id="IPR020845">
    <property type="entry name" value="AMP-binding_CS"/>
</dbReference>
<evidence type="ECO:0000259" key="2">
    <source>
        <dbReference type="Pfam" id="PF13193"/>
    </source>
</evidence>